<evidence type="ECO:0000259" key="12">
    <source>
        <dbReference type="Pfam" id="PF00195"/>
    </source>
</evidence>
<feature type="transmembrane region" description="Helical" evidence="11">
    <location>
        <begin position="474"/>
        <end position="492"/>
    </location>
</feature>
<organism evidence="15 16">
    <name type="scientific">Asparagus officinalis</name>
    <name type="common">Garden asparagus</name>
    <dbReference type="NCBI Taxonomy" id="4686"/>
    <lineage>
        <taxon>Eukaryota</taxon>
        <taxon>Viridiplantae</taxon>
        <taxon>Streptophyta</taxon>
        <taxon>Embryophyta</taxon>
        <taxon>Tracheophyta</taxon>
        <taxon>Spermatophyta</taxon>
        <taxon>Magnoliopsida</taxon>
        <taxon>Liliopsida</taxon>
        <taxon>Asparagales</taxon>
        <taxon>Asparagaceae</taxon>
        <taxon>Asparagoideae</taxon>
        <taxon>Asparagus</taxon>
    </lineage>
</organism>
<dbReference type="SUPFAM" id="SSF53901">
    <property type="entry name" value="Thiolase-like"/>
    <property type="match status" value="2"/>
</dbReference>
<dbReference type="EMBL" id="CM007383">
    <property type="protein sequence ID" value="ONK75259.1"/>
    <property type="molecule type" value="Genomic_DNA"/>
</dbReference>
<evidence type="ECO:0000256" key="8">
    <source>
        <dbReference type="ARBA" id="ARBA00023315"/>
    </source>
</evidence>
<name>A0A5P1FEE8_ASPOF</name>
<evidence type="ECO:0000256" key="5">
    <source>
        <dbReference type="ARBA" id="ARBA00022679"/>
    </source>
</evidence>
<keyword evidence="11" id="KW-0812">Transmembrane</keyword>
<dbReference type="Gramene" id="ONK75259">
    <property type="protein sequence ID" value="ONK75259"/>
    <property type="gene ID" value="A4U43_C03F15010"/>
</dbReference>
<keyword evidence="6" id="KW-0560">Oxidoreductase</keyword>
<dbReference type="AlphaFoldDB" id="A0A5P1FEE8"/>
<gene>
    <name evidence="15" type="ORF">A4U43_C03F15010</name>
</gene>
<feature type="domain" description="Chalcone/stilbene synthase N-terminal" evidence="12">
    <location>
        <begin position="239"/>
        <end position="395"/>
    </location>
</feature>
<dbReference type="InterPro" id="IPR036291">
    <property type="entry name" value="NAD(P)-bd_dom_sf"/>
</dbReference>
<keyword evidence="11" id="KW-0472">Membrane</keyword>
<sequence length="581" mass="64955">MGCEGVFHLASVVLIPKSDPKAEVLDPAVRGTLNVLQSCKKNPFLKKVVLTSSISAVARPSVYPKEPLDETSWSCAELCEKLKAWYPLSKVLAEQAAWKFAKENNINLVTVIPSFIIGSSLPYNLHTTASNVLSLLKGENETFAWHGRMGYVHIDDVASCHIKVYEDDTAEGRYLCTSTVLEGPELAAFLAKRYPWLPISLSFNDYVQKHPFEYNTSKVQKLGIKFKGIEEMFDDCTIHKAQRAEGTAIIMSIGTVNPPNVVAQNGYADFYFRVTNNEDKIDLKNKFDLICRKTMIKKKYLYHNEELLKKYPNICSFDAPSLNDRRDICIREVPKLGKQATLKALEEWGRDKSLITHLIMCTSSCVDMPSTDVQIAKLLDLRPDVKFYMVYMQGRPWGKPTKPQAGATQGRGETKPRSSFPCLLPSSTNHRQSTRLKRAEEQSAAAVGAAVVTPFALTHDGAAQKHMIERRAKAQQAFLPAIAIIIVVVVWLREESGRRAILDQLKRKLNLQPEKFRAARHVLWEYGNMVSSCVLCILDVMRRRSLAEGLATTGEGLAWGVLLGFGPGVTVETVMLHSIPI</sequence>
<dbReference type="InterPro" id="IPR012328">
    <property type="entry name" value="Chalcone/stilbene_synt_C"/>
</dbReference>
<keyword evidence="5 9" id="KW-0808">Transferase</keyword>
<evidence type="ECO:0000256" key="4">
    <source>
        <dbReference type="ARBA" id="ARBA00012975"/>
    </source>
</evidence>
<dbReference type="Gene3D" id="3.40.50.720">
    <property type="entry name" value="NAD(P)-binding Rossmann-like Domain"/>
    <property type="match status" value="1"/>
</dbReference>
<comment type="similarity">
    <text evidence="3 9">Belongs to the thiolase-like superfamily. Chalcone/stilbene synthases family.</text>
</comment>
<dbReference type="InterPro" id="IPR001099">
    <property type="entry name" value="Chalcone/stilbene_synt_N"/>
</dbReference>
<evidence type="ECO:0000256" key="10">
    <source>
        <dbReference type="SAM" id="MobiDB-lite"/>
    </source>
</evidence>
<evidence type="ECO:0000256" key="2">
    <source>
        <dbReference type="ARBA" id="ARBA00004966"/>
    </source>
</evidence>
<evidence type="ECO:0000256" key="7">
    <source>
        <dbReference type="ARBA" id="ARBA00023241"/>
    </source>
</evidence>
<dbReference type="Pfam" id="PF01370">
    <property type="entry name" value="Epimerase"/>
    <property type="match status" value="1"/>
</dbReference>
<evidence type="ECO:0000256" key="6">
    <source>
        <dbReference type="ARBA" id="ARBA00023002"/>
    </source>
</evidence>
<feature type="region of interest" description="Disordered" evidence="10">
    <location>
        <begin position="399"/>
        <end position="433"/>
    </location>
</feature>
<evidence type="ECO:0000259" key="14">
    <source>
        <dbReference type="Pfam" id="PF02797"/>
    </source>
</evidence>
<dbReference type="EC" id="2.3.1.74" evidence="4"/>
<dbReference type="Proteomes" id="UP000243459">
    <property type="component" value="Chromosome 3"/>
</dbReference>
<dbReference type="PANTHER" id="PTHR11877:SF14">
    <property type="entry name" value="CHALCONE SYNTHASE"/>
    <property type="match status" value="1"/>
</dbReference>
<dbReference type="PANTHER" id="PTHR11877">
    <property type="entry name" value="HYDROXYMETHYLGLUTARYL-COA SYNTHASE"/>
    <property type="match status" value="1"/>
</dbReference>
<evidence type="ECO:0000313" key="16">
    <source>
        <dbReference type="Proteomes" id="UP000243459"/>
    </source>
</evidence>
<evidence type="ECO:0000256" key="11">
    <source>
        <dbReference type="SAM" id="Phobius"/>
    </source>
</evidence>
<dbReference type="InterPro" id="IPR001509">
    <property type="entry name" value="Epimerase_deHydtase"/>
</dbReference>
<evidence type="ECO:0000259" key="13">
    <source>
        <dbReference type="Pfam" id="PF01370"/>
    </source>
</evidence>
<dbReference type="Gene3D" id="3.40.47.10">
    <property type="match status" value="2"/>
</dbReference>
<dbReference type="Pfam" id="PF02797">
    <property type="entry name" value="Chal_sti_synt_C"/>
    <property type="match status" value="1"/>
</dbReference>
<accession>A0A5P1FEE8</accession>
<evidence type="ECO:0000256" key="1">
    <source>
        <dbReference type="ARBA" id="ARBA00002969"/>
    </source>
</evidence>
<evidence type="ECO:0000256" key="9">
    <source>
        <dbReference type="RuleBase" id="RU003633"/>
    </source>
</evidence>
<protein>
    <recommendedName>
        <fullName evidence="4">chalcone synthase</fullName>
        <ecNumber evidence="4">2.3.1.74</ecNumber>
    </recommendedName>
</protein>
<dbReference type="FunFam" id="3.40.47.10:FF:000025">
    <property type="entry name" value="Chalcone synthase 2"/>
    <property type="match status" value="1"/>
</dbReference>
<dbReference type="InterPro" id="IPR016039">
    <property type="entry name" value="Thiolase-like"/>
</dbReference>
<feature type="domain" description="Chalcone/stilbene synthase C-terminal" evidence="14">
    <location>
        <begin position="491"/>
        <end position="580"/>
    </location>
</feature>
<keyword evidence="8 9" id="KW-0012">Acyltransferase</keyword>
<dbReference type="GO" id="GO:0016210">
    <property type="term" value="F:naringenin-chalcone synthase activity"/>
    <property type="evidence" value="ECO:0007669"/>
    <property type="project" value="UniProtKB-EC"/>
</dbReference>
<keyword evidence="7" id="KW-0284">Flavonoid biosynthesis</keyword>
<dbReference type="GO" id="GO:0016491">
    <property type="term" value="F:oxidoreductase activity"/>
    <property type="evidence" value="ECO:0007669"/>
    <property type="project" value="UniProtKB-KW"/>
</dbReference>
<dbReference type="GO" id="GO:0009813">
    <property type="term" value="P:flavonoid biosynthetic process"/>
    <property type="evidence" value="ECO:0007669"/>
    <property type="project" value="UniProtKB-KW"/>
</dbReference>
<keyword evidence="16" id="KW-1185">Reference proteome</keyword>
<dbReference type="InterPro" id="IPR011141">
    <property type="entry name" value="Polyketide_synthase_type-III"/>
</dbReference>
<comment type="function">
    <text evidence="1">The primary product of this enzyme is 4,2',4',6'-tetrahydroxychalcone (also termed naringenin-chalcone or chalcone) which can under specific conditions spontaneously isomerize into naringenin.</text>
</comment>
<evidence type="ECO:0000313" key="15">
    <source>
        <dbReference type="EMBL" id="ONK75259.1"/>
    </source>
</evidence>
<reference evidence="16" key="1">
    <citation type="journal article" date="2017" name="Nat. Commun.">
        <title>The asparagus genome sheds light on the origin and evolution of a young Y chromosome.</title>
        <authorList>
            <person name="Harkess A."/>
            <person name="Zhou J."/>
            <person name="Xu C."/>
            <person name="Bowers J.E."/>
            <person name="Van der Hulst R."/>
            <person name="Ayyampalayam S."/>
            <person name="Mercati F."/>
            <person name="Riccardi P."/>
            <person name="McKain M.R."/>
            <person name="Kakrana A."/>
            <person name="Tang H."/>
            <person name="Ray J."/>
            <person name="Groenendijk J."/>
            <person name="Arikit S."/>
            <person name="Mathioni S.M."/>
            <person name="Nakano M."/>
            <person name="Shan H."/>
            <person name="Telgmann-Rauber A."/>
            <person name="Kanno A."/>
            <person name="Yue Z."/>
            <person name="Chen H."/>
            <person name="Li W."/>
            <person name="Chen Y."/>
            <person name="Xu X."/>
            <person name="Zhang Y."/>
            <person name="Luo S."/>
            <person name="Chen H."/>
            <person name="Gao J."/>
            <person name="Mao Z."/>
            <person name="Pires J.C."/>
            <person name="Luo M."/>
            <person name="Kudrna D."/>
            <person name="Wing R.A."/>
            <person name="Meyers B.C."/>
            <person name="Yi K."/>
            <person name="Kong H."/>
            <person name="Lavrijsen P."/>
            <person name="Sunseri F."/>
            <person name="Falavigna A."/>
            <person name="Ye Y."/>
            <person name="Leebens-Mack J.H."/>
            <person name="Chen G."/>
        </authorList>
    </citation>
    <scope>NUCLEOTIDE SEQUENCE [LARGE SCALE GENOMIC DNA]</scope>
    <source>
        <strain evidence="16">cv. DH0086</strain>
    </source>
</reference>
<dbReference type="SUPFAM" id="SSF51735">
    <property type="entry name" value="NAD(P)-binding Rossmann-fold domains"/>
    <property type="match status" value="1"/>
</dbReference>
<dbReference type="Pfam" id="PF00195">
    <property type="entry name" value="Chal_sti_synt_N"/>
    <property type="match status" value="1"/>
</dbReference>
<feature type="domain" description="NAD-dependent epimerase/dehydratase" evidence="13">
    <location>
        <begin position="3"/>
        <end position="167"/>
    </location>
</feature>
<dbReference type="GO" id="GO:0030639">
    <property type="term" value="P:polyketide biosynthetic process"/>
    <property type="evidence" value="ECO:0007669"/>
    <property type="project" value="TreeGrafter"/>
</dbReference>
<evidence type="ECO:0000256" key="3">
    <source>
        <dbReference type="ARBA" id="ARBA00005531"/>
    </source>
</evidence>
<comment type="pathway">
    <text evidence="2">Secondary metabolite biosynthesis; flavonoid biosynthesis.</text>
</comment>
<proteinExistence type="inferred from homology"/>
<dbReference type="FunFam" id="3.40.50.720:FF:000085">
    <property type="entry name" value="Dihydroflavonol reductase"/>
    <property type="match status" value="1"/>
</dbReference>
<keyword evidence="11" id="KW-1133">Transmembrane helix</keyword>